<dbReference type="GO" id="GO:0006865">
    <property type="term" value="P:amino acid transport"/>
    <property type="evidence" value="ECO:0007669"/>
    <property type="project" value="TreeGrafter"/>
</dbReference>
<sequence length="160" mass="16524">MKSKYWKLLAVFLSIGIVAAACGSDDDGGSTTTTAAPTTAAPTTQVEVVQDGSLLDTVKARGTLNCGVSGSAVAFSETQPDGSVTGIDADFCRAVAAAVTGSADNVEFSALTASERFTAVQTGDVDVLMRNTTWTQSRDSSVGMDFGPTTYYDGQQLMAR</sequence>
<evidence type="ECO:0000256" key="2">
    <source>
        <dbReference type="ARBA" id="ARBA00022448"/>
    </source>
</evidence>
<dbReference type="Pfam" id="PF00497">
    <property type="entry name" value="SBP_bac_3"/>
    <property type="match status" value="1"/>
</dbReference>
<organism evidence="5">
    <name type="scientific">marine metagenome</name>
    <dbReference type="NCBI Taxonomy" id="408172"/>
    <lineage>
        <taxon>unclassified sequences</taxon>
        <taxon>metagenomes</taxon>
        <taxon>ecological metagenomes</taxon>
    </lineage>
</organism>
<gene>
    <name evidence="5" type="ORF">METZ01_LOCUS144973</name>
</gene>
<dbReference type="AlphaFoldDB" id="A0A381ZSE3"/>
<accession>A0A381ZSE3</accession>
<feature type="non-terminal residue" evidence="5">
    <location>
        <position position="160"/>
    </location>
</feature>
<dbReference type="Gene3D" id="3.40.190.10">
    <property type="entry name" value="Periplasmic binding protein-like II"/>
    <property type="match status" value="1"/>
</dbReference>
<dbReference type="InterPro" id="IPR051455">
    <property type="entry name" value="Bact_solute-bind_prot3"/>
</dbReference>
<evidence type="ECO:0000313" key="5">
    <source>
        <dbReference type="EMBL" id="SVA92119.1"/>
    </source>
</evidence>
<dbReference type="EMBL" id="UINC01022462">
    <property type="protein sequence ID" value="SVA92119.1"/>
    <property type="molecule type" value="Genomic_DNA"/>
</dbReference>
<feature type="domain" description="Solute-binding protein family 3/N-terminal" evidence="4">
    <location>
        <begin position="64"/>
        <end position="160"/>
    </location>
</feature>
<name>A0A381ZSE3_9ZZZZ</name>
<dbReference type="PANTHER" id="PTHR30085">
    <property type="entry name" value="AMINO ACID ABC TRANSPORTER PERMEASE"/>
    <property type="match status" value="1"/>
</dbReference>
<evidence type="ECO:0000259" key="4">
    <source>
        <dbReference type="Pfam" id="PF00497"/>
    </source>
</evidence>
<keyword evidence="2" id="KW-0813">Transport</keyword>
<dbReference type="InterPro" id="IPR001638">
    <property type="entry name" value="Solute-binding_3/MltF_N"/>
</dbReference>
<evidence type="ECO:0000256" key="1">
    <source>
        <dbReference type="ARBA" id="ARBA00010333"/>
    </source>
</evidence>
<reference evidence="5" key="1">
    <citation type="submission" date="2018-05" db="EMBL/GenBank/DDBJ databases">
        <authorList>
            <person name="Lanie J.A."/>
            <person name="Ng W.-L."/>
            <person name="Kazmierczak K.M."/>
            <person name="Andrzejewski T.M."/>
            <person name="Davidsen T.M."/>
            <person name="Wayne K.J."/>
            <person name="Tettelin H."/>
            <person name="Glass J.I."/>
            <person name="Rusch D."/>
            <person name="Podicherti R."/>
            <person name="Tsui H.-C.T."/>
            <person name="Winkler M.E."/>
        </authorList>
    </citation>
    <scope>NUCLEOTIDE SEQUENCE</scope>
</reference>
<keyword evidence="3" id="KW-0732">Signal</keyword>
<dbReference type="PROSITE" id="PS51257">
    <property type="entry name" value="PROKAR_LIPOPROTEIN"/>
    <property type="match status" value="1"/>
</dbReference>
<protein>
    <recommendedName>
        <fullName evidence="4">Solute-binding protein family 3/N-terminal domain-containing protein</fullName>
    </recommendedName>
</protein>
<evidence type="ECO:0000256" key="3">
    <source>
        <dbReference type="ARBA" id="ARBA00022729"/>
    </source>
</evidence>
<dbReference type="SUPFAM" id="SSF53850">
    <property type="entry name" value="Periplasmic binding protein-like II"/>
    <property type="match status" value="1"/>
</dbReference>
<comment type="similarity">
    <text evidence="1">Belongs to the bacterial solute-binding protein 3 family.</text>
</comment>
<proteinExistence type="inferred from homology"/>
<dbReference type="PANTHER" id="PTHR30085:SF7">
    <property type="entry name" value="AMINO-ACID ABC TRANSPORTER-BINDING PROTEIN YHDW-RELATED"/>
    <property type="match status" value="1"/>
</dbReference>